<reference evidence="5 6" key="1">
    <citation type="submission" date="2019-02" db="EMBL/GenBank/DDBJ databases">
        <title>Deep-cultivation of Planctomycetes and their phenomic and genomic characterization uncovers novel biology.</title>
        <authorList>
            <person name="Wiegand S."/>
            <person name="Jogler M."/>
            <person name="Boedeker C."/>
            <person name="Pinto D."/>
            <person name="Vollmers J."/>
            <person name="Rivas-Marin E."/>
            <person name="Kohn T."/>
            <person name="Peeters S.H."/>
            <person name="Heuer A."/>
            <person name="Rast P."/>
            <person name="Oberbeckmann S."/>
            <person name="Bunk B."/>
            <person name="Jeske O."/>
            <person name="Meyerdierks A."/>
            <person name="Storesund J.E."/>
            <person name="Kallscheuer N."/>
            <person name="Luecker S."/>
            <person name="Lage O.M."/>
            <person name="Pohl T."/>
            <person name="Merkel B.J."/>
            <person name="Hornburger P."/>
            <person name="Mueller R.-W."/>
            <person name="Bruemmer F."/>
            <person name="Labrenz M."/>
            <person name="Spormann A.M."/>
            <person name="Op den Camp H."/>
            <person name="Overmann J."/>
            <person name="Amann R."/>
            <person name="Jetten M.S.M."/>
            <person name="Mascher T."/>
            <person name="Medema M.H."/>
            <person name="Devos D.P."/>
            <person name="Kaster A.-K."/>
            <person name="Ovreas L."/>
            <person name="Rohde M."/>
            <person name="Galperin M.Y."/>
            <person name="Jogler C."/>
        </authorList>
    </citation>
    <scope>NUCLEOTIDE SEQUENCE [LARGE SCALE GENOMIC DNA]</scope>
    <source>
        <strain evidence="5 6">KS4</strain>
    </source>
</reference>
<feature type="binding site" evidence="3">
    <location>
        <begin position="225"/>
        <end position="227"/>
    </location>
    <ligand>
        <name>substrate</name>
    </ligand>
</feature>
<dbReference type="CDD" id="cd09010">
    <property type="entry name" value="MTAP_SsMTAPII_like_MTIP"/>
    <property type="match status" value="1"/>
</dbReference>
<dbReference type="InterPro" id="IPR010044">
    <property type="entry name" value="MTAP"/>
</dbReference>
<evidence type="ECO:0000256" key="1">
    <source>
        <dbReference type="ARBA" id="ARBA00022676"/>
    </source>
</evidence>
<comment type="caution">
    <text evidence="3">Lacks conserved residue(s) required for the propagation of feature annotation.</text>
</comment>
<comment type="miscellaneous">
    <text evidence="3">Although this enzyme belongs to the family of MTA phosphorylases based on sequence homology, it lacks several conserved amino acids in the substrate binding pocket that confer specificity towards MTA.</text>
</comment>
<dbReference type="HAMAP" id="MF_01963">
    <property type="entry name" value="MTAP"/>
    <property type="match status" value="1"/>
</dbReference>
<accession>A0A517YQW5</accession>
<feature type="binding site" evidence="3">
    <location>
        <position position="201"/>
    </location>
    <ligand>
        <name>substrate</name>
    </ligand>
</feature>
<dbReference type="EC" id="2.4.2.1" evidence="3"/>
<dbReference type="EMBL" id="CP036425">
    <property type="protein sequence ID" value="QDU32581.1"/>
    <property type="molecule type" value="Genomic_DNA"/>
</dbReference>
<feature type="site" description="Important for substrate specificity" evidence="3">
    <location>
        <position position="183"/>
    </location>
</feature>
<dbReference type="AlphaFoldDB" id="A0A517YQW5"/>
<comment type="similarity">
    <text evidence="3">Belongs to the PNP/MTAP phosphorylase family. MTAP subfamily.</text>
</comment>
<dbReference type="Gene3D" id="3.40.50.1580">
    <property type="entry name" value="Nucleoside phosphorylase domain"/>
    <property type="match status" value="1"/>
</dbReference>
<keyword evidence="6" id="KW-1185">Reference proteome</keyword>
<organism evidence="5 6">
    <name type="scientific">Poriferisphaera corsica</name>
    <dbReference type="NCBI Taxonomy" id="2528020"/>
    <lineage>
        <taxon>Bacteria</taxon>
        <taxon>Pseudomonadati</taxon>
        <taxon>Planctomycetota</taxon>
        <taxon>Phycisphaerae</taxon>
        <taxon>Phycisphaerales</taxon>
        <taxon>Phycisphaeraceae</taxon>
        <taxon>Poriferisphaera</taxon>
    </lineage>
</organism>
<dbReference type="GO" id="GO:0017061">
    <property type="term" value="F:S-methyl-5-thioadenosine phosphorylase activity"/>
    <property type="evidence" value="ECO:0007669"/>
    <property type="project" value="InterPro"/>
</dbReference>
<proteinExistence type="inferred from homology"/>
<gene>
    <name evidence="5" type="primary">mtnP</name>
    <name evidence="5" type="ORF">KS4_06150</name>
</gene>
<comment type="function">
    <text evidence="3">Purine nucleoside phosphorylase involved in purine salvage.</text>
</comment>
<sequence length="308" mass="33964">MSNSNIKIGIIGGTGLGDKLGLETGQTVNPDTPFGKPSSPIIHTTWEGVDIYLLQRHGIGHIHNPSAVPYRANIFALKQLGVTHILASGATGSLREEYRPGDLVIVDQIIDKTYKRTNTFFERAAVHVEFADPFCSTMRNWLLNATKYLPSNQALENNDAPKPQNITVHAKGTYVVMEGPAFSTRAESHMHRAWGGDLIGMTAMPEAKLAREAEIAYAMIAMPTDYDCWRPHEVSSKQALLEEIIGNLNRATTNNIALIKAALRDLTILESEPCPAHAALAMGIWSHKDKIPADEINKLQVLWGKYFK</sequence>
<dbReference type="GO" id="GO:0006166">
    <property type="term" value="P:purine ribonucleoside salvage"/>
    <property type="evidence" value="ECO:0007669"/>
    <property type="project" value="UniProtKB-UniRule"/>
</dbReference>
<evidence type="ECO:0000259" key="4">
    <source>
        <dbReference type="Pfam" id="PF01048"/>
    </source>
</evidence>
<dbReference type="InterPro" id="IPR000845">
    <property type="entry name" value="Nucleoside_phosphorylase_d"/>
</dbReference>
<evidence type="ECO:0000256" key="3">
    <source>
        <dbReference type="HAMAP-Rule" id="MF_01963"/>
    </source>
</evidence>
<dbReference type="NCBIfam" id="TIGR01694">
    <property type="entry name" value="MTAP"/>
    <property type="match status" value="1"/>
</dbReference>
<protein>
    <recommendedName>
        <fullName evidence="3">Purine nucleoside phosphorylase</fullName>
        <shortName evidence="3">PNP</shortName>
        <ecNumber evidence="3">2.4.2.1</ecNumber>
    </recommendedName>
</protein>
<feature type="domain" description="Nucleoside phosphorylase" evidence="4">
    <location>
        <begin position="7"/>
        <end position="264"/>
    </location>
</feature>
<dbReference type="SUPFAM" id="SSF53167">
    <property type="entry name" value="Purine and uridine phosphorylases"/>
    <property type="match status" value="1"/>
</dbReference>
<dbReference type="Pfam" id="PF01048">
    <property type="entry name" value="PNP_UDP_1"/>
    <property type="match status" value="1"/>
</dbReference>
<keyword evidence="2 3" id="KW-0808">Transferase</keyword>
<dbReference type="Proteomes" id="UP000317369">
    <property type="component" value="Chromosome"/>
</dbReference>
<comment type="catalytic activity">
    <reaction evidence="3">
        <text>a purine D-ribonucleoside + phosphate = a purine nucleobase + alpha-D-ribose 1-phosphate</text>
        <dbReference type="Rhea" id="RHEA:19805"/>
        <dbReference type="ChEBI" id="CHEBI:26386"/>
        <dbReference type="ChEBI" id="CHEBI:43474"/>
        <dbReference type="ChEBI" id="CHEBI:57720"/>
        <dbReference type="ChEBI" id="CHEBI:142355"/>
        <dbReference type="EC" id="2.4.2.1"/>
    </reaction>
</comment>
<feature type="binding site" evidence="3">
    <location>
        <begin position="56"/>
        <end position="57"/>
    </location>
    <ligand>
        <name>phosphate</name>
        <dbReference type="ChEBI" id="CHEBI:43474"/>
    </ligand>
</feature>
<evidence type="ECO:0000313" key="6">
    <source>
        <dbReference type="Proteomes" id="UP000317369"/>
    </source>
</evidence>
<feature type="binding site" evidence="3">
    <location>
        <position position="14"/>
    </location>
    <ligand>
        <name>phosphate</name>
        <dbReference type="ChEBI" id="CHEBI:43474"/>
    </ligand>
</feature>
<dbReference type="UniPathway" id="UPA00606"/>
<evidence type="ECO:0000256" key="2">
    <source>
        <dbReference type="ARBA" id="ARBA00022679"/>
    </source>
</evidence>
<evidence type="ECO:0000313" key="5">
    <source>
        <dbReference type="EMBL" id="QDU32581.1"/>
    </source>
</evidence>
<dbReference type="GO" id="GO:0019509">
    <property type="term" value="P:L-methionine salvage from methylthioadenosine"/>
    <property type="evidence" value="ECO:0007669"/>
    <property type="project" value="TreeGrafter"/>
</dbReference>
<name>A0A517YQW5_9BACT</name>
<dbReference type="RefSeq" id="WP_145074395.1">
    <property type="nucleotide sequence ID" value="NZ_CP036425.1"/>
</dbReference>
<feature type="binding site" evidence="3">
    <location>
        <position position="202"/>
    </location>
    <ligand>
        <name>phosphate</name>
        <dbReference type="ChEBI" id="CHEBI:43474"/>
    </ligand>
</feature>
<feature type="site" description="Important for substrate specificity" evidence="3">
    <location>
        <position position="241"/>
    </location>
</feature>
<dbReference type="OrthoDB" id="1523230at2"/>
<keyword evidence="3" id="KW-0660">Purine salvage</keyword>
<dbReference type="PANTHER" id="PTHR42679:SF2">
    <property type="entry name" value="S-METHYL-5'-THIOADENOSINE PHOSPHORYLASE"/>
    <property type="match status" value="1"/>
</dbReference>
<keyword evidence="1 3" id="KW-0328">Glycosyltransferase</keyword>
<dbReference type="GO" id="GO:0005829">
    <property type="term" value="C:cytosol"/>
    <property type="evidence" value="ECO:0007669"/>
    <property type="project" value="TreeGrafter"/>
</dbReference>
<comment type="pathway">
    <text evidence="3">Purine metabolism; purine nucleoside salvage.</text>
</comment>
<dbReference type="PANTHER" id="PTHR42679">
    <property type="entry name" value="S-METHYL-5'-THIOADENOSINE PHOSPHORYLASE"/>
    <property type="match status" value="1"/>
</dbReference>
<comment type="subunit">
    <text evidence="3">Homohexamer. Dimer of a homotrimer.</text>
</comment>
<dbReference type="KEGG" id="pcor:KS4_06150"/>
<dbReference type="InterPro" id="IPR035994">
    <property type="entry name" value="Nucleoside_phosphorylase_sf"/>
</dbReference>